<name>A0A1E3GV81_9GAMM</name>
<evidence type="ECO:0000259" key="1">
    <source>
        <dbReference type="Pfam" id="PF07238"/>
    </source>
</evidence>
<keyword evidence="3" id="KW-1185">Reference proteome</keyword>
<dbReference type="AlphaFoldDB" id="A0A1E3GV81"/>
<dbReference type="PATRIC" id="fig|291169.3.peg.812"/>
<dbReference type="EMBL" id="MCRI01000005">
    <property type="protein sequence ID" value="ODN67466.1"/>
    <property type="molecule type" value="Genomic_DNA"/>
</dbReference>
<dbReference type="Proteomes" id="UP000094379">
    <property type="component" value="Unassembled WGS sequence"/>
</dbReference>
<dbReference type="Gene3D" id="2.40.10.220">
    <property type="entry name" value="predicted glycosyltransferase like domains"/>
    <property type="match status" value="1"/>
</dbReference>
<dbReference type="InterPro" id="IPR009875">
    <property type="entry name" value="PilZ_domain"/>
</dbReference>
<evidence type="ECO:0000313" key="2">
    <source>
        <dbReference type="EMBL" id="ODN67466.1"/>
    </source>
</evidence>
<accession>A0A1E3GV81</accession>
<comment type="caution">
    <text evidence="2">The sequence shown here is derived from an EMBL/GenBank/DDBJ whole genome shotgun (WGS) entry which is preliminary data.</text>
</comment>
<organism evidence="2 3">
    <name type="scientific">Methylophaga muralis</name>
    <dbReference type="NCBI Taxonomy" id="291169"/>
    <lineage>
        <taxon>Bacteria</taxon>
        <taxon>Pseudomonadati</taxon>
        <taxon>Pseudomonadota</taxon>
        <taxon>Gammaproteobacteria</taxon>
        <taxon>Thiotrichales</taxon>
        <taxon>Piscirickettsiaceae</taxon>
        <taxon>Methylophaga</taxon>
    </lineage>
</organism>
<reference evidence="2 3" key="1">
    <citation type="submission" date="2016-07" db="EMBL/GenBank/DDBJ databases">
        <title>Draft Genome Sequence of Methylophaga muralis Bur 1.</title>
        <authorList>
            <person name="Vasilenko O.V."/>
            <person name="Doronina N.V."/>
            <person name="Shmareva M.N."/>
            <person name="Tarlachkov S.V."/>
            <person name="Mustakhimov I."/>
            <person name="Trotsenko Y.A."/>
        </authorList>
    </citation>
    <scope>NUCLEOTIDE SEQUENCE [LARGE SCALE GENOMIC DNA]</scope>
    <source>
        <strain evidence="2 3">Bur 1</strain>
    </source>
</reference>
<proteinExistence type="predicted"/>
<evidence type="ECO:0000313" key="3">
    <source>
        <dbReference type="Proteomes" id="UP000094379"/>
    </source>
</evidence>
<sequence length="117" mass="12767">MGMNPRKGILSLKISDQNMLYHSFMPFLKNGGLFIPTNKTYEMGEEVFILLTLLDEAEKIPVAGTIAWITPRGAQGNQAAGIGVHFSEGDGGANVVRGKIENHLVDKLKSDKATYTM</sequence>
<dbReference type="RefSeq" id="WP_136554279.1">
    <property type="nucleotide sequence ID" value="NZ_MCRI01000005.1"/>
</dbReference>
<dbReference type="GO" id="GO:0035438">
    <property type="term" value="F:cyclic-di-GMP binding"/>
    <property type="evidence" value="ECO:0007669"/>
    <property type="project" value="InterPro"/>
</dbReference>
<protein>
    <submittedName>
        <fullName evidence="2">PilZ domain protein</fullName>
    </submittedName>
</protein>
<dbReference type="STRING" id="291169.A9E74_00810"/>
<gene>
    <name evidence="2" type="ORF">A9E74_00810</name>
</gene>
<feature type="domain" description="PilZ" evidence="1">
    <location>
        <begin position="12"/>
        <end position="93"/>
    </location>
</feature>
<dbReference type="Pfam" id="PF07238">
    <property type="entry name" value="PilZ"/>
    <property type="match status" value="1"/>
</dbReference>